<dbReference type="RefSeq" id="WP_076547207.1">
    <property type="nucleotide sequence ID" value="NZ_FTMA01000001.1"/>
</dbReference>
<proteinExistence type="predicted"/>
<gene>
    <name evidence="1" type="ORF">SAMN05421797_1011033</name>
</gene>
<dbReference type="Gene3D" id="1.10.10.2250">
    <property type="match status" value="1"/>
</dbReference>
<keyword evidence="2" id="KW-1185">Reference proteome</keyword>
<dbReference type="EMBL" id="FTMA01000001">
    <property type="protein sequence ID" value="SIQ20353.1"/>
    <property type="molecule type" value="Genomic_DNA"/>
</dbReference>
<dbReference type="Proteomes" id="UP000186953">
    <property type="component" value="Unassembled WGS sequence"/>
</dbReference>
<protein>
    <submittedName>
        <fullName evidence="1">Uncharacterized protein</fullName>
    </submittedName>
</protein>
<name>A0A1N6QUU3_9FLAO</name>
<dbReference type="STRING" id="228959.SAMN05421797_1011033"/>
<sequence>MADDATEKIETYSFLHDKKAKNIFAKLDYTLRNGIHIQREYPKNVNLYRFLNDSDNYESLKDYYKDFFNLNLIKEGSDFNSYYYLSLNEDGKSNVPSDSRDYLRSEYIIIGMLFLKMFKLDGNIELESVSEFTALLYEEYEEQKNALRKLINDNSSDKSTDLGDKRFETVITKSFEKFGDLGWLMWDREDEKNKFKVMPSFERLRIIYQPQIETIDDLITEVNNAK</sequence>
<dbReference type="InterPro" id="IPR053841">
    <property type="entry name" value="MksE"/>
</dbReference>
<reference evidence="2" key="1">
    <citation type="submission" date="2017-01" db="EMBL/GenBank/DDBJ databases">
        <authorList>
            <person name="Varghese N."/>
            <person name="Submissions S."/>
        </authorList>
    </citation>
    <scope>NUCLEOTIDE SEQUENCE [LARGE SCALE GENOMIC DNA]</scope>
    <source>
        <strain evidence="2">DSM 15366</strain>
    </source>
</reference>
<evidence type="ECO:0000313" key="2">
    <source>
        <dbReference type="Proteomes" id="UP000186953"/>
    </source>
</evidence>
<dbReference type="AlphaFoldDB" id="A0A1N6QUU3"/>
<accession>A0A1N6QUU3</accession>
<dbReference type="OrthoDB" id="1362255at2"/>
<dbReference type="Pfam" id="PF21980">
    <property type="entry name" value="MksE"/>
    <property type="match status" value="1"/>
</dbReference>
<organism evidence="1 2">
    <name type="scientific">Maribacter ulvicola</name>
    <dbReference type="NCBI Taxonomy" id="228959"/>
    <lineage>
        <taxon>Bacteria</taxon>
        <taxon>Pseudomonadati</taxon>
        <taxon>Bacteroidota</taxon>
        <taxon>Flavobacteriia</taxon>
        <taxon>Flavobacteriales</taxon>
        <taxon>Flavobacteriaceae</taxon>
        <taxon>Maribacter</taxon>
    </lineage>
</organism>
<evidence type="ECO:0000313" key="1">
    <source>
        <dbReference type="EMBL" id="SIQ20353.1"/>
    </source>
</evidence>
<dbReference type="InterPro" id="IPR042038">
    <property type="entry name" value="MukE_N"/>
</dbReference>